<accession>A0A381XQ67</accession>
<evidence type="ECO:0008006" key="2">
    <source>
        <dbReference type="Google" id="ProtNLM"/>
    </source>
</evidence>
<protein>
    <recommendedName>
        <fullName evidence="2">NAD(P)-binding domain-containing protein</fullName>
    </recommendedName>
</protein>
<reference evidence="1" key="1">
    <citation type="submission" date="2018-05" db="EMBL/GenBank/DDBJ databases">
        <authorList>
            <person name="Lanie J.A."/>
            <person name="Ng W.-L."/>
            <person name="Kazmierczak K.M."/>
            <person name="Andrzejewski T.M."/>
            <person name="Davidsen T.M."/>
            <person name="Wayne K.J."/>
            <person name="Tettelin H."/>
            <person name="Glass J.I."/>
            <person name="Rusch D."/>
            <person name="Podicherti R."/>
            <person name="Tsui H.-C.T."/>
            <person name="Winkler M.E."/>
        </authorList>
    </citation>
    <scope>NUCLEOTIDE SEQUENCE</scope>
</reference>
<proteinExistence type="predicted"/>
<gene>
    <name evidence="1" type="ORF">METZ01_LOCUS119739</name>
</gene>
<name>A0A381XQ67_9ZZZZ</name>
<sequence length="92" mass="10316">VRALLHVIEHGEHLNIYHIGTDREVSIRELAHLVAKSCGREISIAPGQRLAGSTPRRCPDIQKLRRLGFEPVVSLEEGVQHTATWYLQNTIG</sequence>
<dbReference type="EMBL" id="UINC01015979">
    <property type="protein sequence ID" value="SVA66885.1"/>
    <property type="molecule type" value="Genomic_DNA"/>
</dbReference>
<dbReference type="SUPFAM" id="SSF51735">
    <property type="entry name" value="NAD(P)-binding Rossmann-fold domains"/>
    <property type="match status" value="1"/>
</dbReference>
<dbReference type="PANTHER" id="PTHR43000">
    <property type="entry name" value="DTDP-D-GLUCOSE 4,6-DEHYDRATASE-RELATED"/>
    <property type="match status" value="1"/>
</dbReference>
<organism evidence="1">
    <name type="scientific">marine metagenome</name>
    <dbReference type="NCBI Taxonomy" id="408172"/>
    <lineage>
        <taxon>unclassified sequences</taxon>
        <taxon>metagenomes</taxon>
        <taxon>ecological metagenomes</taxon>
    </lineage>
</organism>
<evidence type="ECO:0000313" key="1">
    <source>
        <dbReference type="EMBL" id="SVA66885.1"/>
    </source>
</evidence>
<dbReference type="InterPro" id="IPR036291">
    <property type="entry name" value="NAD(P)-bd_dom_sf"/>
</dbReference>
<dbReference type="Gene3D" id="3.40.50.720">
    <property type="entry name" value="NAD(P)-binding Rossmann-like Domain"/>
    <property type="match status" value="1"/>
</dbReference>
<dbReference type="AlphaFoldDB" id="A0A381XQ67"/>
<feature type="non-terminal residue" evidence="1">
    <location>
        <position position="1"/>
    </location>
</feature>